<dbReference type="KEGG" id="tmc:LMI_2881"/>
<evidence type="ECO:0000313" key="2">
    <source>
        <dbReference type="Proteomes" id="UP000032414"/>
    </source>
</evidence>
<proteinExistence type="predicted"/>
<reference evidence="2" key="1">
    <citation type="submission" date="2014-09" db="EMBL/GenBank/DDBJ databases">
        <authorList>
            <person name="Gomez-Valero L."/>
        </authorList>
    </citation>
    <scope>NUCLEOTIDE SEQUENCE [LARGE SCALE GENOMIC DNA]</scope>
    <source>
        <strain evidence="2">ATCC33218</strain>
    </source>
</reference>
<sequence length="66" mass="7748">MKCFRFSALQDIHTTLQNRSPYLNLNFGSARSVIAYMFYDRPLRSIFEMTAPIRQQIDNCPKKCLS</sequence>
<protein>
    <submittedName>
        <fullName evidence="1">Uncharacterized protein</fullName>
    </submittedName>
</protein>
<dbReference type="Proteomes" id="UP000032414">
    <property type="component" value="Chromosome I"/>
</dbReference>
<accession>A0A098GJG4</accession>
<dbReference type="HOGENOM" id="CLU_2829801_0_0_6"/>
<dbReference type="AlphaFoldDB" id="A0A098GJG4"/>
<name>A0A098GJG4_LEGMI</name>
<gene>
    <name evidence="1" type="ORF">LMI_2881</name>
</gene>
<evidence type="ECO:0000313" key="1">
    <source>
        <dbReference type="EMBL" id="CEG62120.1"/>
    </source>
</evidence>
<organism evidence="1 2">
    <name type="scientific">Legionella micdadei</name>
    <name type="common">Tatlockia micdadei</name>
    <dbReference type="NCBI Taxonomy" id="451"/>
    <lineage>
        <taxon>Bacteria</taxon>
        <taxon>Pseudomonadati</taxon>
        <taxon>Pseudomonadota</taxon>
        <taxon>Gammaproteobacteria</taxon>
        <taxon>Legionellales</taxon>
        <taxon>Legionellaceae</taxon>
        <taxon>Legionella</taxon>
    </lineage>
</organism>
<dbReference type="EMBL" id="LN614830">
    <property type="protein sequence ID" value="CEG62120.1"/>
    <property type="molecule type" value="Genomic_DNA"/>
</dbReference>